<evidence type="ECO:0000313" key="2">
    <source>
        <dbReference type="EMBL" id="GEC76000.1"/>
    </source>
</evidence>
<dbReference type="InterPro" id="IPR027417">
    <property type="entry name" value="P-loop_NTPase"/>
</dbReference>
<protein>
    <submittedName>
        <fullName evidence="2">Uncharacterized protein</fullName>
    </submittedName>
</protein>
<accession>A0A4Y4BA11</accession>
<sequence>MLNVWSRSGAVAGRGFHYQDAVGAWLSGRLIAGELDAQRIVPEGFEDLHIDGPELTFVQVKSRQEKRGAFSVGETLGFLEEMWAKHLAREAEGIASGRLMLIQERSVSGEVFDGHAAVLADLPLTHPLVEGVTERLGLDHARTLLQLTTLITLDWQDAQSAAVDAITSASGAVRGAAELIERLLRIDIATAADQNAAAPDPDNAAFVNVSSISKRIEEVLILLDRDALERALLDGICVPVQFSSDAAANDYYLGTAARPSHIASGLPAPMPDIAAQAIESLNSGVSVLLTGPSGVGKSTALWSTVYTRRDVTWYRVTRLSADAIQAIRDLLTARIPSRRNQIGLVVDGVGTGELVGWDAINQAASDFEGVMLLGTVRNEDLVSVQDRAACTIVEVALTEEVAESLHENLRQRGLTSYAHWREAYVEADGLTMEFTYMLTRGRRLRDVLRDQVLSRVRAQQETELQILALIATAGRWAISVPISELSEFENGSGSLRSALTRLNEEHLVQVMSESVQGLHPVRSRFLSEVLHELPPPTASMTTVKLVSMLPAPALPALLAGISQDLPGALPAAVEALIVRMQSGDNADVLEGLRAVKFVDLSARSGLWVEVLDRHDVQPPSKLFAIQLALIDSDLASLPFPENVSAAIAELRAAVREPFEFLDKAVQRVGVRRLGEVILDLPDSASVNQALEHSRSLAPAIASDLVQTLGRMREEGRPVRSLEVEPDLDELAELLLAAATFAPEVAELLLEAAGGADGAQQRILERFPWATTVGIVDGPEGAVFRGQILHISDRVQGDADRNAKELARLGIALNPSVVHADITTIWADGSPYEVAGHSMGVSTLRRQYLHSRSSVSGHRQTAGFAAARLHDLTATDRAEIALTGIAIAASLLPRTIRVWLRGENRPSVMSAIHTSRVELDALARRLVPVFREPIAAESSVSADSLQTLLSAIAVDIPARLADASGYVVLAAHISDTLVDAVGKARQERWEMVGADPDGLLDVVEQELQQLATVLQEVGSGGTTPQDIRRAARSGDSQQALSRAKDLSTRNALRRAERGQQERLAVLREFGRQADSYSRIVRGVRDGWPPRQYAIAVKAENVVDWLLVLERTLAALTPAEMREAYRPALVVFPEIAGRRIDSYGWQIIGSAFPIVEPLTGWGGEFPEAWETPRAEAFGVGQHALAVLSGLVLLERSRPTALLAETRLSAERELHAARAALGAYRDRITQDIAAFLDSLAVQVASEAEGDVDEMFSAQFVALLRGQQTPIARQLSMYASLAVQADIDLEVAEALAE</sequence>
<proteinExistence type="predicted"/>
<dbReference type="RefSeq" id="WP_141386903.1">
    <property type="nucleotide sequence ID" value="NZ_BJNQ01000013.1"/>
</dbReference>
<evidence type="ECO:0000256" key="1">
    <source>
        <dbReference type="SAM" id="MobiDB-lite"/>
    </source>
</evidence>
<feature type="region of interest" description="Disordered" evidence="1">
    <location>
        <begin position="1017"/>
        <end position="1046"/>
    </location>
</feature>
<comment type="caution">
    <text evidence="2">The sequence shown here is derived from an EMBL/GenBank/DDBJ whole genome shotgun (WGS) entry which is preliminary data.</text>
</comment>
<dbReference type="SUPFAM" id="SSF52540">
    <property type="entry name" value="P-loop containing nucleoside triphosphate hydrolases"/>
    <property type="match status" value="1"/>
</dbReference>
<name>A0A4Y4BA11_MICMQ</name>
<organism evidence="2 3">
    <name type="scientific">Microbacterium maritypicum</name>
    <name type="common">Microbacterium liquefaciens</name>
    <dbReference type="NCBI Taxonomy" id="33918"/>
    <lineage>
        <taxon>Bacteria</taxon>
        <taxon>Bacillati</taxon>
        <taxon>Actinomycetota</taxon>
        <taxon>Actinomycetes</taxon>
        <taxon>Micrococcales</taxon>
        <taxon>Microbacteriaceae</taxon>
        <taxon>Microbacterium</taxon>
    </lineage>
</organism>
<reference evidence="2 3" key="1">
    <citation type="submission" date="2019-06" db="EMBL/GenBank/DDBJ databases">
        <title>Whole genome shotgun sequence of Microbacterium liquefaciens NBRC 15037.</title>
        <authorList>
            <person name="Hosoyama A."/>
            <person name="Uohara A."/>
            <person name="Ohji S."/>
            <person name="Ichikawa N."/>
        </authorList>
    </citation>
    <scope>NUCLEOTIDE SEQUENCE [LARGE SCALE GENOMIC DNA]</scope>
    <source>
        <strain evidence="2 3">NBRC 15037</strain>
    </source>
</reference>
<dbReference type="Proteomes" id="UP000317410">
    <property type="component" value="Unassembled WGS sequence"/>
</dbReference>
<gene>
    <name evidence="2" type="ORF">MLI01_21450</name>
</gene>
<evidence type="ECO:0000313" key="3">
    <source>
        <dbReference type="Proteomes" id="UP000317410"/>
    </source>
</evidence>
<dbReference type="EMBL" id="BJNQ01000013">
    <property type="protein sequence ID" value="GEC76000.1"/>
    <property type="molecule type" value="Genomic_DNA"/>
</dbReference>